<evidence type="ECO:0000256" key="1">
    <source>
        <dbReference type="ARBA" id="ARBA00004141"/>
    </source>
</evidence>
<sequence length="314" mass="35540">MSLILLLLLSMLFIDVAVPPPRFPWKKWQHFHSSHYTFFFESKVAMSMSNNITAFLNFVAFMCSIPIIAAGTWLASKPDNECIHWLRWPVVFMGLAVMLVSLAGFVGAYWKKEGLLGVYLVCMVILIILLLVLLVLAFVVTRPNGEYSVPGKGYREYRLAGFSSWLRNRITDGDSWGNIRACLAVSDICPKLNTEIITADQFFAAHLSPIKSGCCKPPTICGYQYVNPTVWNNPTNTIADADFSIWNNNPNQLCYNCDACKAGLLGNLRKEWRKANLILILTVVVLIWVYLIACSAYRNAQTEQLFERYKQGWA</sequence>
<keyword evidence="3 6" id="KW-0812">Transmembrane</keyword>
<evidence type="ECO:0000256" key="5">
    <source>
        <dbReference type="ARBA" id="ARBA00023136"/>
    </source>
</evidence>
<evidence type="ECO:0000256" key="6">
    <source>
        <dbReference type="SAM" id="Phobius"/>
    </source>
</evidence>
<feature type="chain" id="PRO_5042285472" description="Tetraspanin-2-like" evidence="7">
    <location>
        <begin position="18"/>
        <end position="314"/>
    </location>
</feature>
<comment type="similarity">
    <text evidence="2">Belongs to the tetraspanin (TM4SF) family.</text>
</comment>
<dbReference type="GO" id="GO:0016020">
    <property type="term" value="C:membrane"/>
    <property type="evidence" value="ECO:0007669"/>
    <property type="project" value="UniProtKB-SubCell"/>
</dbReference>
<evidence type="ECO:0000256" key="7">
    <source>
        <dbReference type="SAM" id="SignalP"/>
    </source>
</evidence>
<dbReference type="EMBL" id="CP133618">
    <property type="protein sequence ID" value="WMV37986.1"/>
    <property type="molecule type" value="Genomic_DNA"/>
</dbReference>
<evidence type="ECO:0000256" key="4">
    <source>
        <dbReference type="ARBA" id="ARBA00022989"/>
    </source>
</evidence>
<name>A0AAF0U2E8_SOLVR</name>
<organism evidence="8 9">
    <name type="scientific">Solanum verrucosum</name>
    <dbReference type="NCBI Taxonomy" id="315347"/>
    <lineage>
        <taxon>Eukaryota</taxon>
        <taxon>Viridiplantae</taxon>
        <taxon>Streptophyta</taxon>
        <taxon>Embryophyta</taxon>
        <taxon>Tracheophyta</taxon>
        <taxon>Spermatophyta</taxon>
        <taxon>Magnoliopsida</taxon>
        <taxon>eudicotyledons</taxon>
        <taxon>Gunneridae</taxon>
        <taxon>Pentapetalae</taxon>
        <taxon>asterids</taxon>
        <taxon>lamiids</taxon>
        <taxon>Solanales</taxon>
        <taxon>Solanaceae</taxon>
        <taxon>Solanoideae</taxon>
        <taxon>Solaneae</taxon>
        <taxon>Solanum</taxon>
    </lineage>
</organism>
<evidence type="ECO:0008006" key="10">
    <source>
        <dbReference type="Google" id="ProtNLM"/>
    </source>
</evidence>
<feature type="transmembrane region" description="Helical" evidence="6">
    <location>
        <begin position="116"/>
        <end position="140"/>
    </location>
</feature>
<dbReference type="Pfam" id="PF00335">
    <property type="entry name" value="Tetraspanin"/>
    <property type="match status" value="1"/>
</dbReference>
<keyword evidence="4 6" id="KW-1133">Transmembrane helix</keyword>
<dbReference type="PRINTS" id="PR00259">
    <property type="entry name" value="TMFOUR"/>
</dbReference>
<evidence type="ECO:0000313" key="8">
    <source>
        <dbReference type="EMBL" id="WMV37986.1"/>
    </source>
</evidence>
<keyword evidence="7" id="KW-0732">Signal</keyword>
<dbReference type="AlphaFoldDB" id="A0AAF0U2E8"/>
<feature type="transmembrane region" description="Helical" evidence="6">
    <location>
        <begin position="54"/>
        <end position="76"/>
    </location>
</feature>
<keyword evidence="5 6" id="KW-0472">Membrane</keyword>
<proteinExistence type="inferred from homology"/>
<keyword evidence="9" id="KW-1185">Reference proteome</keyword>
<dbReference type="GO" id="GO:0009734">
    <property type="term" value="P:auxin-activated signaling pathway"/>
    <property type="evidence" value="ECO:0007669"/>
    <property type="project" value="InterPro"/>
</dbReference>
<dbReference type="Proteomes" id="UP001234989">
    <property type="component" value="Chromosome 7"/>
</dbReference>
<accession>A0AAF0U2E8</accession>
<feature type="transmembrane region" description="Helical" evidence="6">
    <location>
        <begin position="88"/>
        <end position="110"/>
    </location>
</feature>
<protein>
    <recommendedName>
        <fullName evidence="10">Tetraspanin-2-like</fullName>
    </recommendedName>
</protein>
<dbReference type="InterPro" id="IPR018499">
    <property type="entry name" value="Tetraspanin/Peripherin"/>
</dbReference>
<reference evidence="8" key="1">
    <citation type="submission" date="2023-08" db="EMBL/GenBank/DDBJ databases">
        <title>A de novo genome assembly of Solanum verrucosum Schlechtendal, a Mexican diploid species geographically isolated from the other diploid A-genome species in potato relatives.</title>
        <authorList>
            <person name="Hosaka K."/>
        </authorList>
    </citation>
    <scope>NUCLEOTIDE SEQUENCE</scope>
    <source>
        <tissue evidence="8">Young leaves</tissue>
    </source>
</reference>
<evidence type="ECO:0000256" key="2">
    <source>
        <dbReference type="ARBA" id="ARBA00006840"/>
    </source>
</evidence>
<evidence type="ECO:0000256" key="3">
    <source>
        <dbReference type="ARBA" id="ARBA00022692"/>
    </source>
</evidence>
<feature type="signal peptide" evidence="7">
    <location>
        <begin position="1"/>
        <end position="17"/>
    </location>
</feature>
<dbReference type="PANTHER" id="PTHR32191">
    <property type="entry name" value="TETRASPANIN-8-RELATED"/>
    <property type="match status" value="1"/>
</dbReference>
<evidence type="ECO:0000313" key="9">
    <source>
        <dbReference type="Proteomes" id="UP001234989"/>
    </source>
</evidence>
<comment type="subcellular location">
    <subcellularLocation>
        <location evidence="1">Membrane</location>
        <topology evidence="1">Multi-pass membrane protein</topology>
    </subcellularLocation>
</comment>
<gene>
    <name evidence="8" type="ORF">MTR67_031371</name>
</gene>
<feature type="transmembrane region" description="Helical" evidence="6">
    <location>
        <begin position="277"/>
        <end position="298"/>
    </location>
</feature>
<dbReference type="InterPro" id="IPR044991">
    <property type="entry name" value="TET_plant"/>
</dbReference>